<dbReference type="Gene3D" id="3.30.200.20">
    <property type="entry name" value="Phosphorylase Kinase, domain 1"/>
    <property type="match status" value="1"/>
</dbReference>
<accession>A0A5Q5BDC7</accession>
<proteinExistence type="predicted"/>
<dbReference type="EMBL" id="CP000384">
    <property type="protein sequence ID" value="ABG06159.1"/>
    <property type="molecule type" value="Genomic_DNA"/>
</dbReference>
<gene>
    <name evidence="2" type="ordered locus">Mmcs_0037</name>
</gene>
<sequence length="623" mass="64402">MAAHAVPSAATHGGGWFTKLPVLPNAAGASAIALAATPANNAGAAALLILFRMTKALPPSLIFKPPRLVTRSTMPRLAGCGLAQARRGYARPEDGCVELTRCWTVTTIEHQDPGASAEWPTQPLPAPGRALNPATTQVPGCIVGGRYRLLVCHGTSGVLEFWQAVDLAAGRAVAVTLVDPRSSLPIEWVNEILSLTVRLRGVDAPGIATILDVLHTGQCGVVVANWVAGGSLREVADTDPAPEAAAAALESLAMAAEASHRAGMHLSIDHPARVRISSDARAVLAFPATLPDGTPHTDLRGIGGCLYALLAKCWPEDVSEPAQLAELRPGTPYLVSATASGLARPEPGITSAATVLTMLRQAARDGRDDGADIRVLPPLDPPPPGVYAAFRNFGPDEQAQEARKSVLRATIGTAAAVVAAGVVMLGSSVNEVLQAPDETPAMDAGQLGLQDGPTSVAPKVPEETVKAAAADAPVKPVRAEVFSTDGRPDNPGEAGRVIDGDPATAWSTDRYYDADPFPEFKEGLGLMLELPAPTTLGSVEVDLGSTGTVVQVRSAPGQSPAALGDTTEISAPTPMQPGRNTIAVRSREPVKHVLVWVSTLGSTDGRNQAAVSEITLHPPAPPA</sequence>
<name>A0A5Q5BDC7_MYCSS</name>
<dbReference type="KEGG" id="mmc:Mmcs_0037"/>
<protein>
    <recommendedName>
        <fullName evidence="3">Integral membrane protein MviN</fullName>
    </recommendedName>
</protein>
<dbReference type="AlphaFoldDB" id="A0A5Q5BDC7"/>
<reference evidence="2" key="1">
    <citation type="submission" date="2006-06" db="EMBL/GenBank/DDBJ databases">
        <title>Complete sequence of chromosome of Mycobacterium sp. MCS.</title>
        <authorList>
            <consortium name="US DOE Joint Genome Institute"/>
            <person name="Copeland A."/>
            <person name="Lucas S."/>
            <person name="Lapidus A."/>
            <person name="Barry K."/>
            <person name="Detter J.C."/>
            <person name="Glavina del Rio T."/>
            <person name="Hammon N."/>
            <person name="Israni S."/>
            <person name="Dalin E."/>
            <person name="Tice H."/>
            <person name="Pitluck S."/>
            <person name="Martinez M."/>
            <person name="Schmutz J."/>
            <person name="Larimer F."/>
            <person name="Land M."/>
            <person name="Hauser L."/>
            <person name="Kyrpides N."/>
            <person name="Kim E."/>
            <person name="Miller C.D."/>
            <person name="Hughes J.E."/>
            <person name="Anderson A.J."/>
            <person name="Sims R.C."/>
            <person name="Richardson P."/>
        </authorList>
    </citation>
    <scope>NUCLEOTIDE SEQUENCE [LARGE SCALE GENOMIC DNA]</scope>
    <source>
        <strain evidence="2">MCS</strain>
    </source>
</reference>
<evidence type="ECO:0000313" key="2">
    <source>
        <dbReference type="EMBL" id="ABG06159.1"/>
    </source>
</evidence>
<dbReference type="Gene3D" id="1.10.510.10">
    <property type="entry name" value="Transferase(Phosphotransferase) domain 1"/>
    <property type="match status" value="1"/>
</dbReference>
<dbReference type="CDD" id="cd13973">
    <property type="entry name" value="PK_MviN-like"/>
    <property type="match status" value="1"/>
</dbReference>
<evidence type="ECO:0008006" key="3">
    <source>
        <dbReference type="Google" id="ProtNLM"/>
    </source>
</evidence>
<feature type="region of interest" description="Disordered" evidence="1">
    <location>
        <begin position="554"/>
        <end position="580"/>
    </location>
</feature>
<feature type="region of interest" description="Disordered" evidence="1">
    <location>
        <begin position="482"/>
        <end position="502"/>
    </location>
</feature>
<evidence type="ECO:0000256" key="1">
    <source>
        <dbReference type="SAM" id="MobiDB-lite"/>
    </source>
</evidence>
<organism evidence="2">
    <name type="scientific">Mycobacterium sp. (strain MCS)</name>
    <dbReference type="NCBI Taxonomy" id="164756"/>
    <lineage>
        <taxon>Bacteria</taxon>
        <taxon>Bacillati</taxon>
        <taxon>Actinomycetota</taxon>
        <taxon>Actinomycetes</taxon>
        <taxon>Mycobacteriales</taxon>
        <taxon>Mycobacteriaceae</taxon>
        <taxon>Mycobacterium</taxon>
    </lineage>
</organism>